<dbReference type="GO" id="GO:0015851">
    <property type="term" value="P:nucleobase transport"/>
    <property type="evidence" value="ECO:0007669"/>
    <property type="project" value="UniProtKB-ARBA"/>
</dbReference>
<evidence type="ECO:0000256" key="6">
    <source>
        <dbReference type="ARBA" id="ARBA00022989"/>
    </source>
</evidence>
<dbReference type="PIRSF" id="PIRSF002744">
    <property type="entry name" value="Pur-cyt_permease"/>
    <property type="match status" value="1"/>
</dbReference>
<feature type="transmembrane region" description="Helical" evidence="9">
    <location>
        <begin position="215"/>
        <end position="232"/>
    </location>
</feature>
<dbReference type="PANTHER" id="PTHR31806">
    <property type="entry name" value="PURINE-CYTOSINE PERMEASE FCY2-RELATED"/>
    <property type="match status" value="1"/>
</dbReference>
<comment type="caution">
    <text evidence="10">The sequence shown here is derived from an EMBL/GenBank/DDBJ whole genome shotgun (WGS) entry which is preliminary data.</text>
</comment>
<dbReference type="PANTHER" id="PTHR31806:SF1">
    <property type="entry name" value="PURINE-CYTOSINE PERMEASE FCY2-RELATED"/>
    <property type="match status" value="1"/>
</dbReference>
<proteinExistence type="inferred from homology"/>
<feature type="transmembrane region" description="Helical" evidence="9">
    <location>
        <begin position="475"/>
        <end position="498"/>
    </location>
</feature>
<evidence type="ECO:0000256" key="2">
    <source>
        <dbReference type="ARBA" id="ARBA00008974"/>
    </source>
</evidence>
<dbReference type="InterPro" id="IPR001248">
    <property type="entry name" value="Pur-cyt_permease"/>
</dbReference>
<feature type="transmembrane region" description="Helical" evidence="9">
    <location>
        <begin position="431"/>
        <end position="454"/>
    </location>
</feature>
<evidence type="ECO:0000256" key="9">
    <source>
        <dbReference type="SAM" id="Phobius"/>
    </source>
</evidence>
<keyword evidence="4" id="KW-0597">Phosphoprotein</keyword>
<dbReference type="GO" id="GO:0005886">
    <property type="term" value="C:plasma membrane"/>
    <property type="evidence" value="ECO:0007669"/>
    <property type="project" value="TreeGrafter"/>
</dbReference>
<evidence type="ECO:0000313" key="10">
    <source>
        <dbReference type="EMBL" id="KAK7743596.1"/>
    </source>
</evidence>
<feature type="transmembrane region" description="Helical" evidence="9">
    <location>
        <begin position="288"/>
        <end position="310"/>
    </location>
</feature>
<evidence type="ECO:0000256" key="5">
    <source>
        <dbReference type="ARBA" id="ARBA00022692"/>
    </source>
</evidence>
<feature type="transmembrane region" description="Helical" evidence="9">
    <location>
        <begin position="188"/>
        <end position="209"/>
    </location>
</feature>
<feature type="transmembrane region" description="Helical" evidence="9">
    <location>
        <begin position="510"/>
        <end position="531"/>
    </location>
</feature>
<sequence length="541" mass="57917">MAPQPQDIERVSNLEEKNHVIETEVATDPTAVNIQTFHNGESILGKLQRFANRLGVEQRGIERVLPEDRTDTSLSKIGTLWLSANLTPPSFAIGALAQPVFGLGFVDTALTIVFVNLLGILPVSFFARFGPRFGLRQMVLSRFYFGYYGVKLIAIFNILACLGWSSVNVIVGAQILANIDPRRPLPGWAGILIIALSTLLITTLGYRVLHAYERWSWLPVLVIFCIVAGELGRSGRFAAMLPLARGPAEAGSILSFAASVYGFSSGWTAYAADFTVYQPERRARGPAVFWWTLGGLFVPLVSTELLGAAVMTAAPVPVVAGGGGGGALHSPYLDAYSGSGVGGLLAQTLVPSLGGFGRSCLVVLALSIVANNCPNIYSVGLSLQVLFGNRPTATLGRRILTSRSAWSVVGTAVYVAVSVPGYGMFQSWLENFMLVIGYWLAMYEGVALTEHFVFRRSWDGYEVEGHATPSKLPPGFAALGAFLVGIMGAVLGMAQVWFTGPVGRLCGGEGAGGDVGFELAFAFSAVSYVVSRAVEKRLYRR</sequence>
<dbReference type="Proteomes" id="UP001320245">
    <property type="component" value="Unassembled WGS sequence"/>
</dbReference>
<gene>
    <name evidence="10" type="primary">FCY21</name>
    <name evidence="10" type="ORF">SLS53_004131</name>
</gene>
<feature type="transmembrane region" description="Helical" evidence="9">
    <location>
        <begin position="405"/>
        <end position="425"/>
    </location>
</feature>
<dbReference type="GO" id="GO:0022857">
    <property type="term" value="F:transmembrane transporter activity"/>
    <property type="evidence" value="ECO:0007669"/>
    <property type="project" value="InterPro"/>
</dbReference>
<dbReference type="Pfam" id="PF02133">
    <property type="entry name" value="Transp_cyt_pur"/>
    <property type="match status" value="1"/>
</dbReference>
<keyword evidence="5 9" id="KW-0812">Transmembrane</keyword>
<dbReference type="InterPro" id="IPR026030">
    <property type="entry name" value="Pur-cyt_permease_Fcy2/21/22"/>
</dbReference>
<feature type="transmembrane region" description="Helical" evidence="9">
    <location>
        <begin position="253"/>
        <end position="272"/>
    </location>
</feature>
<keyword evidence="11" id="KW-1185">Reference proteome</keyword>
<keyword evidence="6 9" id="KW-1133">Transmembrane helix</keyword>
<dbReference type="GO" id="GO:0000329">
    <property type="term" value="C:fungal-type vacuole membrane"/>
    <property type="evidence" value="ECO:0007669"/>
    <property type="project" value="TreeGrafter"/>
</dbReference>
<feature type="transmembrane region" description="Helical" evidence="9">
    <location>
        <begin position="147"/>
        <end position="176"/>
    </location>
</feature>
<evidence type="ECO:0000313" key="11">
    <source>
        <dbReference type="Proteomes" id="UP001320245"/>
    </source>
</evidence>
<dbReference type="FunFam" id="1.10.4160.10:FF:000002">
    <property type="entry name" value="Purine-cytosine permease fcyB"/>
    <property type="match status" value="1"/>
</dbReference>
<name>A0AAN9UB73_9PEZI</name>
<comment type="similarity">
    <text evidence="2 8">Belongs to the purine-cytosine permease (2.A.39) family.</text>
</comment>
<feature type="transmembrane region" description="Helical" evidence="9">
    <location>
        <begin position="100"/>
        <end position="127"/>
    </location>
</feature>
<keyword evidence="3 8" id="KW-0813">Transport</keyword>
<evidence type="ECO:0000256" key="8">
    <source>
        <dbReference type="PIRNR" id="PIRNR002744"/>
    </source>
</evidence>
<evidence type="ECO:0000256" key="3">
    <source>
        <dbReference type="ARBA" id="ARBA00022448"/>
    </source>
</evidence>
<keyword evidence="7 8" id="KW-0472">Membrane</keyword>
<reference evidence="10 11" key="1">
    <citation type="journal article" date="2023" name="PLoS ONE">
        <title>Cytospora paraplurivora sp. nov. isolated from orchards with fruit tree decline syndrome in Ontario, Canada.</title>
        <authorList>
            <person name="Ilyukhin E."/>
            <person name="Nguyen H.D.T."/>
            <person name="Castle A.J."/>
            <person name="Ellouze W."/>
        </authorList>
    </citation>
    <scope>NUCLEOTIDE SEQUENCE [LARGE SCALE GENOMIC DNA]</scope>
    <source>
        <strain evidence="10 11">FDS-564</strain>
    </source>
</reference>
<accession>A0AAN9UB73</accession>
<evidence type="ECO:0000256" key="7">
    <source>
        <dbReference type="ARBA" id="ARBA00023136"/>
    </source>
</evidence>
<protein>
    <submittedName>
        <fullName evidence="10">Purine-cytosine permease fcy21</fullName>
    </submittedName>
</protein>
<organism evidence="10 11">
    <name type="scientific">Cytospora paraplurivora</name>
    <dbReference type="NCBI Taxonomy" id="2898453"/>
    <lineage>
        <taxon>Eukaryota</taxon>
        <taxon>Fungi</taxon>
        <taxon>Dikarya</taxon>
        <taxon>Ascomycota</taxon>
        <taxon>Pezizomycotina</taxon>
        <taxon>Sordariomycetes</taxon>
        <taxon>Sordariomycetidae</taxon>
        <taxon>Diaporthales</taxon>
        <taxon>Cytosporaceae</taxon>
        <taxon>Cytospora</taxon>
    </lineage>
</organism>
<comment type="subcellular location">
    <subcellularLocation>
        <location evidence="1">Membrane</location>
        <topology evidence="1">Multi-pass membrane protein</topology>
    </subcellularLocation>
</comment>
<dbReference type="EMBL" id="JAJSPL020000013">
    <property type="protein sequence ID" value="KAK7743596.1"/>
    <property type="molecule type" value="Genomic_DNA"/>
</dbReference>
<dbReference type="AlphaFoldDB" id="A0AAN9UB73"/>
<evidence type="ECO:0000256" key="4">
    <source>
        <dbReference type="ARBA" id="ARBA00022553"/>
    </source>
</evidence>
<evidence type="ECO:0000256" key="1">
    <source>
        <dbReference type="ARBA" id="ARBA00004141"/>
    </source>
</evidence>
<dbReference type="Gene3D" id="1.10.4160.10">
    <property type="entry name" value="Hydantoin permease"/>
    <property type="match status" value="1"/>
</dbReference>